<sequence>MGRPSEQGKETEEKLHQQFQHLQQQWDSIKHLKPRTLCRSSTDSRVMFKELHLLDNSPRNLMSSLQHRRSPLDGGGAWKVRYNDLAVEEILRDRKAAIESGKLKGRRLFEEEEGASEVGSGGKQDIISDNWNGFEEMSMFSYNSDDEKENVESKEEELYPVLCHYGSCSYSSSTSYICDDCIDEAVATEKKGVNIVAGYSNRLTKAKGWLAIILILCAICIISMKRLSGNGKVKEVILVPT</sequence>
<name>A0A2C9UJ17_MANES</name>
<gene>
    <name evidence="2" type="ORF">MANES_14G049400</name>
</gene>
<dbReference type="EMBL" id="CM004400">
    <property type="protein sequence ID" value="OAY30665.1"/>
    <property type="molecule type" value="Genomic_DNA"/>
</dbReference>
<protein>
    <submittedName>
        <fullName evidence="2">Uncharacterized protein</fullName>
    </submittedName>
</protein>
<evidence type="ECO:0000313" key="2">
    <source>
        <dbReference type="EMBL" id="OAY30665.1"/>
    </source>
</evidence>
<organism evidence="2">
    <name type="scientific">Manihot esculenta</name>
    <name type="common">Cassava</name>
    <name type="synonym">Jatropha manihot</name>
    <dbReference type="NCBI Taxonomy" id="3983"/>
    <lineage>
        <taxon>Eukaryota</taxon>
        <taxon>Viridiplantae</taxon>
        <taxon>Streptophyta</taxon>
        <taxon>Embryophyta</taxon>
        <taxon>Tracheophyta</taxon>
        <taxon>Spermatophyta</taxon>
        <taxon>Magnoliopsida</taxon>
        <taxon>eudicotyledons</taxon>
        <taxon>Gunneridae</taxon>
        <taxon>Pentapetalae</taxon>
        <taxon>rosids</taxon>
        <taxon>fabids</taxon>
        <taxon>Malpighiales</taxon>
        <taxon>Euphorbiaceae</taxon>
        <taxon>Crotonoideae</taxon>
        <taxon>Manihoteae</taxon>
        <taxon>Manihot</taxon>
    </lineage>
</organism>
<reference evidence="2" key="1">
    <citation type="submission" date="2016-02" db="EMBL/GenBank/DDBJ databases">
        <title>WGS assembly of Manihot esculenta.</title>
        <authorList>
            <person name="Bredeson J.V."/>
            <person name="Prochnik S.E."/>
            <person name="Lyons J.B."/>
            <person name="Schmutz J."/>
            <person name="Grimwood J."/>
            <person name="Vrebalov J."/>
            <person name="Bart R.S."/>
            <person name="Amuge T."/>
            <person name="Ferguson M.E."/>
            <person name="Green R."/>
            <person name="Putnam N."/>
            <person name="Stites J."/>
            <person name="Rounsley S."/>
            <person name="Rokhsar D.S."/>
        </authorList>
    </citation>
    <scope>NUCLEOTIDE SEQUENCE [LARGE SCALE GENOMIC DNA]</scope>
    <source>
        <tissue evidence="2">Leaf</tissue>
    </source>
</reference>
<proteinExistence type="predicted"/>
<accession>A0A2C9UJ17</accession>
<dbReference type="AlphaFoldDB" id="A0A2C9UJ17"/>
<evidence type="ECO:0000256" key="1">
    <source>
        <dbReference type="SAM" id="MobiDB-lite"/>
    </source>
</evidence>
<dbReference type="OMA" id="WKVRNND"/>
<feature type="compositionally biased region" description="Basic and acidic residues" evidence="1">
    <location>
        <begin position="1"/>
        <end position="16"/>
    </location>
</feature>
<feature type="region of interest" description="Disordered" evidence="1">
    <location>
        <begin position="1"/>
        <end position="20"/>
    </location>
</feature>